<organism evidence="1">
    <name type="scientific">Fagus sylvatica</name>
    <name type="common">Beechnut</name>
    <dbReference type="NCBI Taxonomy" id="28930"/>
    <lineage>
        <taxon>Eukaryota</taxon>
        <taxon>Viridiplantae</taxon>
        <taxon>Streptophyta</taxon>
        <taxon>Embryophyta</taxon>
        <taxon>Tracheophyta</taxon>
        <taxon>Spermatophyta</taxon>
        <taxon>Magnoliopsida</taxon>
        <taxon>eudicotyledons</taxon>
        <taxon>Gunneridae</taxon>
        <taxon>Pentapetalae</taxon>
        <taxon>rosids</taxon>
        <taxon>fabids</taxon>
        <taxon>Fagales</taxon>
        <taxon>Fagaceae</taxon>
        <taxon>Fagus</taxon>
    </lineage>
</organism>
<dbReference type="EMBL" id="OIVN01000719">
    <property type="protein sequence ID" value="SPC84566.1"/>
    <property type="molecule type" value="Genomic_DNA"/>
</dbReference>
<gene>
    <name evidence="1" type="ORF">FSB_LOCUS12448</name>
</gene>
<accession>A0A2N9F0R2</accession>
<evidence type="ECO:0000313" key="1">
    <source>
        <dbReference type="EMBL" id="SPC84566.1"/>
    </source>
</evidence>
<reference evidence="1" key="1">
    <citation type="submission" date="2018-02" db="EMBL/GenBank/DDBJ databases">
        <authorList>
            <person name="Cohen D.B."/>
            <person name="Kent A.D."/>
        </authorList>
    </citation>
    <scope>NUCLEOTIDE SEQUENCE</scope>
</reference>
<name>A0A2N9F0R2_FAGSY</name>
<proteinExistence type="predicted"/>
<protein>
    <submittedName>
        <fullName evidence="1">Uncharacterized protein</fullName>
    </submittedName>
</protein>
<sequence>MNFKQLCNNGMRIEDAIGSGRIDKNKEKISAPTKKTFGSSSKAPANIQANINVVQPNQYQHQRLFQNQYQNPYSNPPKQALKPKRYFDPLGALLSIVLDHMCKRGHLKPLDLVPPLNLLLKHWDTNLYCHFHQRIWHNTDDCSRLKHEIQDLIANDVILKPRLANQPNVHKNPLPNYQTTPPPNENSFIEAFQGDWVLAIDDEA</sequence>
<dbReference type="AlphaFoldDB" id="A0A2N9F0R2"/>